<comment type="function">
    <text evidence="9">Probably involved in the osmoprotection via the biosynthesis of trehalose. Catalyzes the transfer of glucose from UDP-alpha-D-glucose (UDP-Glc) to D-glucose 6-phosphate (Glc-6-P) to form trehalose-6-phosphate. Acts with retention of the anomeric configuration of the UDP-sugar donor.</text>
</comment>
<comment type="similarity">
    <text evidence="2 9">Belongs to the glycosyltransferase 20 family.</text>
</comment>
<keyword evidence="7 9" id="KW-0808">Transferase</keyword>
<proteinExistence type="inferred from homology"/>
<protein>
    <recommendedName>
        <fullName evidence="5 9">Trehalose-6-phosphate synthase</fullName>
        <ecNumber evidence="4 9">2.4.1.15</ecNumber>
    </recommendedName>
    <alternativeName>
        <fullName evidence="9">Osmoregulatory trehalose synthesis protein A</fullName>
    </alternativeName>
    <alternativeName>
        <fullName evidence="9">UDP-glucose-glucosephosphate glucosyltransferase</fullName>
    </alternativeName>
</protein>
<dbReference type="NCBIfam" id="TIGR02400">
    <property type="entry name" value="trehalose_OtsA"/>
    <property type="match status" value="1"/>
</dbReference>
<evidence type="ECO:0000256" key="2">
    <source>
        <dbReference type="ARBA" id="ARBA00008799"/>
    </source>
</evidence>
<evidence type="ECO:0000256" key="7">
    <source>
        <dbReference type="ARBA" id="ARBA00022679"/>
    </source>
</evidence>
<evidence type="ECO:0000256" key="6">
    <source>
        <dbReference type="ARBA" id="ARBA00022676"/>
    </source>
</evidence>
<dbReference type="InterPro" id="IPR001830">
    <property type="entry name" value="Glyco_trans_20"/>
</dbReference>
<evidence type="ECO:0000256" key="4">
    <source>
        <dbReference type="ARBA" id="ARBA00012538"/>
    </source>
</evidence>
<evidence type="ECO:0000256" key="3">
    <source>
        <dbReference type="ARBA" id="ARBA00011881"/>
    </source>
</evidence>
<evidence type="ECO:0000256" key="5">
    <source>
        <dbReference type="ARBA" id="ARBA00018539"/>
    </source>
</evidence>
<name>A0A5R8ZUU1_PSENT</name>
<sequence length="469" mass="52768">MPRLVVISNRVAIPDENGPAPGGLAVAVEAAMRNREGIWFGWSGEKAEEPGPPTMVQRDNLQYILTDLHPQDFDEYYNGFANRVLWPILHYRVDLAEFNEAEFGGYQRVNEFFAERLSPLLEEDDVLWVHDYHLIPLAAALRQRGHGNRIGFFLHIPMPPADLITALPHHDELIRALTEYNLIGFQTENDASNFARYLTRVVGAATPDGRRYHLEDQHFRVGVFPVGVDAGGFRRLAEEASQSQAAEDLRESLGGRALMVGVDRLDYSKGIVNRLDGYERFLERNPDWHNRVTCLQISPGSRQDIPEYADIDAAVSARVGHINGRFGAVSWVPLRYVARNHQRADIAMVMRHARIGLVTPLRDGMNLVAKEFVAAQDPDDPGVLILSQFAGAAAELGGALIINPHDRDALADAMQRALRMPLKERQARHRDMYAVLEANDIRFWGPSFIDALTRPGRALNWLSNHYLSH</sequence>
<evidence type="ECO:0000313" key="11">
    <source>
        <dbReference type="Proteomes" id="UP000307510"/>
    </source>
</evidence>
<dbReference type="GO" id="GO:0005992">
    <property type="term" value="P:trehalose biosynthetic process"/>
    <property type="evidence" value="ECO:0007669"/>
    <property type="project" value="UniProtKB-UniRule"/>
</dbReference>
<organism evidence="10 11">
    <name type="scientific">Pseudomonas nitroreducens</name>
    <dbReference type="NCBI Taxonomy" id="46680"/>
    <lineage>
        <taxon>Bacteria</taxon>
        <taxon>Pseudomonadati</taxon>
        <taxon>Pseudomonadota</taxon>
        <taxon>Gammaproteobacteria</taxon>
        <taxon>Pseudomonadales</taxon>
        <taxon>Pseudomonadaceae</taxon>
        <taxon>Pseudomonas</taxon>
    </lineage>
</organism>
<dbReference type="InterPro" id="IPR012766">
    <property type="entry name" value="Trehalose_OtsA"/>
</dbReference>
<dbReference type="PANTHER" id="PTHR10788">
    <property type="entry name" value="TREHALOSE-6-PHOSPHATE SYNTHASE"/>
    <property type="match status" value="1"/>
</dbReference>
<evidence type="ECO:0000256" key="9">
    <source>
        <dbReference type="RuleBase" id="RU362045"/>
    </source>
</evidence>
<dbReference type="PANTHER" id="PTHR10788:SF106">
    <property type="entry name" value="BCDNA.GH08860"/>
    <property type="match status" value="1"/>
</dbReference>
<keyword evidence="6 9" id="KW-0328">Glycosyltransferase</keyword>
<dbReference type="UniPathway" id="UPA00299"/>
<evidence type="ECO:0000256" key="1">
    <source>
        <dbReference type="ARBA" id="ARBA00005199"/>
    </source>
</evidence>
<comment type="pathway">
    <text evidence="1 9">Glycan biosynthesis; trehalose biosynthesis.</text>
</comment>
<evidence type="ECO:0000313" key="10">
    <source>
        <dbReference type="EMBL" id="TLP69665.1"/>
    </source>
</evidence>
<reference evidence="10 11" key="1">
    <citation type="submission" date="2019-05" db="EMBL/GenBank/DDBJ databases">
        <authorList>
            <person name="Moore K."/>
            <person name="O'Neill P."/>
            <person name="Farbos A."/>
            <person name="Studholme D.J."/>
        </authorList>
    </citation>
    <scope>NUCLEOTIDE SEQUENCE [LARGE SCALE GENOMIC DNA]</scope>
    <source>
        <strain evidence="10 11">DSM 9128</strain>
    </source>
</reference>
<accession>A0A5R8ZUU1</accession>
<dbReference type="EMBL" id="VASG01000010">
    <property type="protein sequence ID" value="TLP69665.1"/>
    <property type="molecule type" value="Genomic_DNA"/>
</dbReference>
<dbReference type="GO" id="GO:0003825">
    <property type="term" value="F:alpha,alpha-trehalose-phosphate synthase (UDP-forming) activity"/>
    <property type="evidence" value="ECO:0007669"/>
    <property type="project" value="UniProtKB-UniRule"/>
</dbReference>
<dbReference type="AlphaFoldDB" id="A0A5R8ZUU1"/>
<dbReference type="CDD" id="cd03788">
    <property type="entry name" value="GT20_TPS"/>
    <property type="match status" value="1"/>
</dbReference>
<dbReference type="Gene3D" id="3.40.50.2000">
    <property type="entry name" value="Glycogen Phosphorylase B"/>
    <property type="match status" value="2"/>
</dbReference>
<dbReference type="Proteomes" id="UP000307510">
    <property type="component" value="Unassembled WGS sequence"/>
</dbReference>
<dbReference type="EC" id="2.4.1.15" evidence="4 9"/>
<comment type="catalytic activity">
    <reaction evidence="8 9">
        <text>D-glucose 6-phosphate + UDP-alpha-D-glucose = alpha,alpha-trehalose 6-phosphate + UDP + H(+)</text>
        <dbReference type="Rhea" id="RHEA:18889"/>
        <dbReference type="ChEBI" id="CHEBI:15378"/>
        <dbReference type="ChEBI" id="CHEBI:58223"/>
        <dbReference type="ChEBI" id="CHEBI:58429"/>
        <dbReference type="ChEBI" id="CHEBI:58885"/>
        <dbReference type="ChEBI" id="CHEBI:61548"/>
        <dbReference type="EC" id="2.4.1.15"/>
    </reaction>
</comment>
<reference evidence="11" key="2">
    <citation type="submission" date="2019-06" db="EMBL/GenBank/DDBJ databases">
        <title>AzeR, a transcriptional regulator that responds to azelaic acid in Pseudomonas nitroreducens.</title>
        <authorList>
            <person name="Bez C."/>
            <person name="Javvadi S.G."/>
            <person name="Bertani I."/>
            <person name="Devescovi G."/>
            <person name="Studholme D.J."/>
            <person name="Geller A."/>
            <person name="Levy A."/>
            <person name="Venturi V."/>
        </authorList>
    </citation>
    <scope>NUCLEOTIDE SEQUENCE [LARGE SCALE GENOMIC DNA]</scope>
    <source>
        <strain evidence="11">DSM 9128</strain>
    </source>
</reference>
<comment type="caution">
    <text evidence="10">The sequence shown here is derived from an EMBL/GenBank/DDBJ whole genome shotgun (WGS) entry which is preliminary data.</text>
</comment>
<evidence type="ECO:0000256" key="8">
    <source>
        <dbReference type="ARBA" id="ARBA00048039"/>
    </source>
</evidence>
<dbReference type="Pfam" id="PF00982">
    <property type="entry name" value="Glyco_transf_20"/>
    <property type="match status" value="1"/>
</dbReference>
<comment type="subunit">
    <text evidence="3 9">Homotetramer.</text>
</comment>
<dbReference type="SUPFAM" id="SSF53756">
    <property type="entry name" value="UDP-Glycosyltransferase/glycogen phosphorylase"/>
    <property type="match status" value="1"/>
</dbReference>
<dbReference type="RefSeq" id="WP_138216693.1">
    <property type="nucleotide sequence ID" value="NZ_VASG01000010.1"/>
</dbReference>
<gene>
    <name evidence="10" type="primary">otsA</name>
    <name evidence="10" type="ORF">FEA48_27810</name>
</gene>